<dbReference type="InterPro" id="IPR036259">
    <property type="entry name" value="MFS_trans_sf"/>
</dbReference>
<keyword evidence="3 5" id="KW-1133">Transmembrane helix</keyword>
<dbReference type="GO" id="GO:0016020">
    <property type="term" value="C:membrane"/>
    <property type="evidence" value="ECO:0007669"/>
    <property type="project" value="UniProtKB-SubCell"/>
</dbReference>
<evidence type="ECO:0008006" key="8">
    <source>
        <dbReference type="Google" id="ProtNLM"/>
    </source>
</evidence>
<dbReference type="PANTHER" id="PTHR23294">
    <property type="entry name" value="ET TRANSLATION PRODUCT-RELATED"/>
    <property type="match status" value="1"/>
</dbReference>
<organism evidence="6 7">
    <name type="scientific">Pseudocercospora musae</name>
    <dbReference type="NCBI Taxonomy" id="113226"/>
    <lineage>
        <taxon>Eukaryota</taxon>
        <taxon>Fungi</taxon>
        <taxon>Dikarya</taxon>
        <taxon>Ascomycota</taxon>
        <taxon>Pezizomycotina</taxon>
        <taxon>Dothideomycetes</taxon>
        <taxon>Dothideomycetidae</taxon>
        <taxon>Mycosphaerellales</taxon>
        <taxon>Mycosphaerellaceae</taxon>
        <taxon>Pseudocercospora</taxon>
    </lineage>
</organism>
<dbReference type="InterPro" id="IPR051617">
    <property type="entry name" value="UNC-93-like_regulator"/>
</dbReference>
<dbReference type="EMBL" id="LFZO01000029">
    <property type="protein sequence ID" value="KXT16828.1"/>
    <property type="molecule type" value="Genomic_DNA"/>
</dbReference>
<proteinExistence type="predicted"/>
<protein>
    <recommendedName>
        <fullName evidence="8">DUF895 domain membrane protein</fullName>
    </recommendedName>
</protein>
<comment type="caution">
    <text evidence="6">The sequence shown here is derived from an EMBL/GenBank/DDBJ whole genome shotgun (WGS) entry which is preliminary data.</text>
</comment>
<evidence type="ECO:0000256" key="1">
    <source>
        <dbReference type="ARBA" id="ARBA00004141"/>
    </source>
</evidence>
<comment type="subcellular location">
    <subcellularLocation>
        <location evidence="1">Membrane</location>
        <topology evidence="1">Multi-pass membrane protein</topology>
    </subcellularLocation>
</comment>
<dbReference type="Pfam" id="PF05978">
    <property type="entry name" value="UNC-93"/>
    <property type="match status" value="1"/>
</dbReference>
<dbReference type="AlphaFoldDB" id="A0A139IQJ4"/>
<dbReference type="Proteomes" id="UP000073492">
    <property type="component" value="Unassembled WGS sequence"/>
</dbReference>
<evidence type="ECO:0000256" key="2">
    <source>
        <dbReference type="ARBA" id="ARBA00022692"/>
    </source>
</evidence>
<dbReference type="InterPro" id="IPR010291">
    <property type="entry name" value="Ion_channel_UNC-93"/>
</dbReference>
<accession>A0A139IQJ4</accession>
<feature type="transmembrane region" description="Helical" evidence="5">
    <location>
        <begin position="174"/>
        <end position="191"/>
    </location>
</feature>
<name>A0A139IQJ4_9PEZI</name>
<dbReference type="Gene3D" id="1.20.1250.20">
    <property type="entry name" value="MFS general substrate transporter like domains"/>
    <property type="match status" value="1"/>
</dbReference>
<sequence length="595" mass="67015">MSTAAAAEFALLLYQTDHGEFEDQSHMTRRVKRAFASPVLVFLLPARLKSCLIIESQDGLQVTLQGACTSSAEQGGKCGARRAEIRERNIISEYSTVSCDDPPPPKRKSDELTPPQLPEPHNVLGFSIWAYSHPRVQAIMLGFVLFMTVGMYNVITFLGGAGQQTQWLSDMANIALYTVFTTFCFIAPACLNYFGLQWTLCFGGFGYAAYAASLWCYNHTGNVPFVIFGGCWCGLSAAFLWCAEGTAITAYASEDKKGLYVSIFWTIFQSGVVIGAAIPVGQNWNAGVENGSRVNDGTYIGLFALMLFGAFLGLCLYPWYFIVREDGTRVLLLQDQKTFPEEMMSSYQVCKRNWWIIFFCPMCWAVNYYVIYQNNDFNGVYFTVRGRALNTFLSGAVQLFAPWILHLFTDKLPFKRRKRAFWAGVYVFVAFNALWIGGYFIMKKTKYGLDEEQRIDVYDDGYGIACFVFVMYGFMDATYNCYCYWFMGALSNNTDELSVYASLYRLLNAACQIAGYALDLSGYSKEFMFGTAWAFVAAGPICCLPIIKWWMKDTNMEDRVDTIDGTETPARVIITDTKSPKRSPSIPRAMVIYPQ</sequence>
<evidence type="ECO:0000256" key="3">
    <source>
        <dbReference type="ARBA" id="ARBA00022989"/>
    </source>
</evidence>
<evidence type="ECO:0000313" key="6">
    <source>
        <dbReference type="EMBL" id="KXT16834.1"/>
    </source>
</evidence>
<feature type="transmembrane region" description="Helical" evidence="5">
    <location>
        <begin position="223"/>
        <end position="247"/>
    </location>
</feature>
<feature type="transmembrane region" description="Helical" evidence="5">
    <location>
        <begin position="391"/>
        <end position="408"/>
    </location>
</feature>
<evidence type="ECO:0000313" key="7">
    <source>
        <dbReference type="Proteomes" id="UP000073492"/>
    </source>
</evidence>
<feature type="transmembrane region" description="Helical" evidence="5">
    <location>
        <begin position="530"/>
        <end position="550"/>
    </location>
</feature>
<dbReference type="SUPFAM" id="SSF103473">
    <property type="entry name" value="MFS general substrate transporter"/>
    <property type="match status" value="1"/>
</dbReference>
<dbReference type="PANTHER" id="PTHR23294:SF59">
    <property type="entry name" value="UNC93-LIKE PROTEIN C922.05C"/>
    <property type="match status" value="1"/>
</dbReference>
<dbReference type="EMBL" id="LFZO01000029">
    <property type="protein sequence ID" value="KXT16834.1"/>
    <property type="molecule type" value="Genomic_DNA"/>
</dbReference>
<feature type="transmembrane region" description="Helical" evidence="5">
    <location>
        <begin position="138"/>
        <end position="162"/>
    </location>
</feature>
<feature type="transmembrane region" description="Helical" evidence="5">
    <location>
        <begin position="259"/>
        <end position="278"/>
    </location>
</feature>
<feature type="transmembrane region" description="Helical" evidence="5">
    <location>
        <begin position="497"/>
        <end position="518"/>
    </location>
</feature>
<feature type="transmembrane region" description="Helical" evidence="5">
    <location>
        <begin position="298"/>
        <end position="322"/>
    </location>
</feature>
<keyword evidence="2 5" id="KW-0812">Transmembrane</keyword>
<feature type="transmembrane region" description="Helical" evidence="5">
    <location>
        <begin position="353"/>
        <end position="371"/>
    </location>
</feature>
<feature type="transmembrane region" description="Helical" evidence="5">
    <location>
        <begin position="462"/>
        <end position="485"/>
    </location>
</feature>
<evidence type="ECO:0000256" key="4">
    <source>
        <dbReference type="ARBA" id="ARBA00023136"/>
    </source>
</evidence>
<keyword evidence="7" id="KW-1185">Reference proteome</keyword>
<evidence type="ECO:0000256" key="5">
    <source>
        <dbReference type="SAM" id="Phobius"/>
    </source>
</evidence>
<dbReference type="OrthoDB" id="3630132at2759"/>
<gene>
    <name evidence="6" type="ORF">AC579_6798</name>
</gene>
<keyword evidence="4 5" id="KW-0472">Membrane</keyword>
<feature type="transmembrane region" description="Helical" evidence="5">
    <location>
        <begin position="420"/>
        <end position="442"/>
    </location>
</feature>
<reference evidence="6 7" key="1">
    <citation type="submission" date="2015-07" db="EMBL/GenBank/DDBJ databases">
        <title>Comparative genomics of the Sigatoka disease complex on banana suggests a link between parallel evolutionary changes in Pseudocercospora fijiensis and Pseudocercospora eumusae and increased virulence on the banana host.</title>
        <authorList>
            <person name="Chang T.-C."/>
            <person name="Salvucci A."/>
            <person name="Crous P.W."/>
            <person name="Stergiopoulos I."/>
        </authorList>
    </citation>
    <scope>NUCLEOTIDE SEQUENCE [LARGE SCALE GENOMIC DNA]</scope>
    <source>
        <strain evidence="6 7">CBS 116634</strain>
    </source>
</reference>